<evidence type="ECO:0000313" key="9">
    <source>
        <dbReference type="EMBL" id="QAR30054.1"/>
    </source>
</evidence>
<dbReference type="Proteomes" id="UP000287701">
    <property type="component" value="Chromosome"/>
</dbReference>
<feature type="active site" description="Proton acceptor; specific for L-alanine" evidence="5">
    <location>
        <position position="264"/>
    </location>
</feature>
<dbReference type="InterPro" id="IPR001608">
    <property type="entry name" value="Ala_racemase_N"/>
</dbReference>
<name>A0A410JPI8_ORNRH</name>
<dbReference type="Pfam" id="PF01168">
    <property type="entry name" value="Ala_racemase_N"/>
    <property type="match status" value="1"/>
</dbReference>
<dbReference type="FunFam" id="3.20.20.10:FF:000002">
    <property type="entry name" value="Alanine racemase"/>
    <property type="match status" value="1"/>
</dbReference>
<comment type="catalytic activity">
    <reaction evidence="1 5">
        <text>L-alanine = D-alanine</text>
        <dbReference type="Rhea" id="RHEA:20249"/>
        <dbReference type="ChEBI" id="CHEBI:57416"/>
        <dbReference type="ChEBI" id="CHEBI:57972"/>
        <dbReference type="EC" id="5.1.1.1"/>
    </reaction>
</comment>
<dbReference type="Gene3D" id="2.40.37.10">
    <property type="entry name" value="Lyase, Ornithine Decarboxylase, Chain A, domain 1"/>
    <property type="match status" value="1"/>
</dbReference>
<feature type="binding site" evidence="5 7">
    <location>
        <position position="136"/>
    </location>
    <ligand>
        <name>substrate</name>
    </ligand>
</feature>
<protein>
    <recommendedName>
        <fullName evidence="5">Alanine racemase</fullName>
        <ecNumber evidence="5">5.1.1.1</ecNumber>
    </recommendedName>
</protein>
<evidence type="ECO:0000256" key="4">
    <source>
        <dbReference type="ARBA" id="ARBA00023235"/>
    </source>
</evidence>
<dbReference type="PRINTS" id="PR00992">
    <property type="entry name" value="ALARACEMASE"/>
</dbReference>
<comment type="similarity">
    <text evidence="5">Belongs to the alanine racemase family.</text>
</comment>
<dbReference type="GO" id="GO:0005829">
    <property type="term" value="C:cytosol"/>
    <property type="evidence" value="ECO:0007669"/>
    <property type="project" value="TreeGrafter"/>
</dbReference>
<dbReference type="PANTHER" id="PTHR30511">
    <property type="entry name" value="ALANINE RACEMASE"/>
    <property type="match status" value="1"/>
</dbReference>
<dbReference type="InterPro" id="IPR000821">
    <property type="entry name" value="Ala_racemase"/>
</dbReference>
<comment type="pathway">
    <text evidence="5">Amino-acid biosynthesis; D-alanine biosynthesis; D-alanine from L-alanine: step 1/1.</text>
</comment>
<dbReference type="GO" id="GO:0030632">
    <property type="term" value="P:D-alanine biosynthetic process"/>
    <property type="evidence" value="ECO:0007669"/>
    <property type="project" value="UniProtKB-UniRule"/>
</dbReference>
<dbReference type="HAMAP" id="MF_01201">
    <property type="entry name" value="Ala_racemase"/>
    <property type="match status" value="1"/>
</dbReference>
<reference evidence="9 10" key="1">
    <citation type="submission" date="2019-01" db="EMBL/GenBank/DDBJ databases">
        <title>Whole Genome of Ornithobacterium rhinotracheale FARPER-174b.</title>
        <authorList>
            <person name="Tataje-Lavanda L.A."/>
            <person name="Montalvan A."/>
            <person name="Montesinos R."/>
            <person name="Zimic M."/>
            <person name="Fernandez-Sanchez M."/>
            <person name="Fernandez-Diaz M."/>
        </authorList>
    </citation>
    <scope>NUCLEOTIDE SEQUENCE [LARGE SCALE GENOMIC DNA]</scope>
    <source>
        <strain evidence="9 10">FARPER-174b</strain>
    </source>
</reference>
<dbReference type="CDD" id="cd00430">
    <property type="entry name" value="PLPDE_III_AR"/>
    <property type="match status" value="1"/>
</dbReference>
<evidence type="ECO:0000259" key="8">
    <source>
        <dbReference type="SMART" id="SM01005"/>
    </source>
</evidence>
<proteinExistence type="inferred from homology"/>
<keyword evidence="4 5" id="KW-0413">Isomerase</keyword>
<dbReference type="InterPro" id="IPR009006">
    <property type="entry name" value="Ala_racemase/Decarboxylase_C"/>
</dbReference>
<dbReference type="PANTHER" id="PTHR30511:SF0">
    <property type="entry name" value="ALANINE RACEMASE, CATABOLIC-RELATED"/>
    <property type="match status" value="1"/>
</dbReference>
<comment type="function">
    <text evidence="5">Catalyzes the interconversion of L-alanine and D-alanine. May also act on other amino acids.</text>
</comment>
<dbReference type="AlphaFoldDB" id="A0A410JPI8"/>
<dbReference type="OrthoDB" id="9801978at2"/>
<dbReference type="EMBL" id="CP035107">
    <property type="protein sequence ID" value="QAR30054.1"/>
    <property type="molecule type" value="Genomic_DNA"/>
</dbReference>
<dbReference type="InterPro" id="IPR011079">
    <property type="entry name" value="Ala_racemase_C"/>
</dbReference>
<dbReference type="UniPathway" id="UPA00042">
    <property type="reaction ID" value="UER00497"/>
</dbReference>
<feature type="active site" description="Proton acceptor; specific for D-alanine" evidence="5">
    <location>
        <position position="38"/>
    </location>
</feature>
<evidence type="ECO:0000256" key="7">
    <source>
        <dbReference type="PIRSR" id="PIRSR600821-52"/>
    </source>
</evidence>
<evidence type="ECO:0000256" key="5">
    <source>
        <dbReference type="HAMAP-Rule" id="MF_01201"/>
    </source>
</evidence>
<keyword evidence="3 5" id="KW-0663">Pyridoxal phosphate</keyword>
<evidence type="ECO:0000256" key="3">
    <source>
        <dbReference type="ARBA" id="ARBA00022898"/>
    </source>
</evidence>
<evidence type="ECO:0000256" key="1">
    <source>
        <dbReference type="ARBA" id="ARBA00000316"/>
    </source>
</evidence>
<evidence type="ECO:0000313" key="10">
    <source>
        <dbReference type="Proteomes" id="UP000287701"/>
    </source>
</evidence>
<dbReference type="NCBIfam" id="TIGR00492">
    <property type="entry name" value="alr"/>
    <property type="match status" value="1"/>
</dbReference>
<feature type="binding site" evidence="5 7">
    <location>
        <position position="312"/>
    </location>
    <ligand>
        <name>substrate</name>
    </ligand>
</feature>
<dbReference type="SUPFAM" id="SSF51419">
    <property type="entry name" value="PLP-binding barrel"/>
    <property type="match status" value="1"/>
</dbReference>
<gene>
    <name evidence="9" type="primary">alr</name>
    <name evidence="9" type="ORF">EQP59_01115</name>
</gene>
<dbReference type="InterPro" id="IPR029066">
    <property type="entry name" value="PLP-binding_barrel"/>
</dbReference>
<dbReference type="Gene3D" id="3.20.20.10">
    <property type="entry name" value="Alanine racemase"/>
    <property type="match status" value="1"/>
</dbReference>
<sequence length="367" mass="41178">MLYSRHAILEIDLPALKSNVAYAKRKMNPTTKLIAMVKANAYGLGAVEISKALNDQADYLAVAFAKEAADLRNAEIQKPIMVLNTDQIACEQIIDLQAEPSIFNFRILNLFTEKLIDKEIQQAYPIHLKLNTGMNRLGFGEADLHELIAQLADNPYVKVASIFSHFAVSDEPDGKAFTAEQYERFNTYYERIAFNLGYRPLRHIANSAAIFRFPEFQLDMERLGIGMYGIAAQEQDRDNLEIAVRLKSYISQIRTIKEGETISYGRRFKAPQDMKIAVISLGYADGVHRSLSQRGFVCIHGQKAPITGTICMDMFMVDVSQIDCQEGDEVVIFGENPSIYEVAEAAGTIPYEIITSVAPRVERVYLG</sequence>
<feature type="domain" description="Alanine racemase C-terminal" evidence="8">
    <location>
        <begin position="243"/>
        <end position="366"/>
    </location>
</feature>
<evidence type="ECO:0000256" key="2">
    <source>
        <dbReference type="ARBA" id="ARBA00001933"/>
    </source>
</evidence>
<feature type="modified residue" description="N6-(pyridoxal phosphate)lysine" evidence="5 6">
    <location>
        <position position="38"/>
    </location>
</feature>
<evidence type="ECO:0000256" key="6">
    <source>
        <dbReference type="PIRSR" id="PIRSR600821-50"/>
    </source>
</evidence>
<dbReference type="SMART" id="SM01005">
    <property type="entry name" value="Ala_racemase_C"/>
    <property type="match status" value="1"/>
</dbReference>
<accession>A0A410JPI8</accession>
<dbReference type="RefSeq" id="WP_128500561.1">
    <property type="nucleotide sequence ID" value="NZ_CP035107.1"/>
</dbReference>
<organism evidence="9 10">
    <name type="scientific">Ornithobacterium rhinotracheale</name>
    <dbReference type="NCBI Taxonomy" id="28251"/>
    <lineage>
        <taxon>Bacteria</taxon>
        <taxon>Pseudomonadati</taxon>
        <taxon>Bacteroidota</taxon>
        <taxon>Flavobacteriia</taxon>
        <taxon>Flavobacteriales</taxon>
        <taxon>Weeksellaceae</taxon>
        <taxon>Ornithobacterium</taxon>
    </lineage>
</organism>
<comment type="cofactor">
    <cofactor evidence="2 5 6">
        <name>pyridoxal 5'-phosphate</name>
        <dbReference type="ChEBI" id="CHEBI:597326"/>
    </cofactor>
</comment>
<dbReference type="EC" id="5.1.1.1" evidence="5"/>
<dbReference type="SUPFAM" id="SSF50621">
    <property type="entry name" value="Alanine racemase C-terminal domain-like"/>
    <property type="match status" value="1"/>
</dbReference>
<dbReference type="GO" id="GO:0008784">
    <property type="term" value="F:alanine racemase activity"/>
    <property type="evidence" value="ECO:0007669"/>
    <property type="project" value="UniProtKB-UniRule"/>
</dbReference>
<dbReference type="Pfam" id="PF00842">
    <property type="entry name" value="Ala_racemase_C"/>
    <property type="match status" value="1"/>
</dbReference>
<dbReference type="GO" id="GO:0030170">
    <property type="term" value="F:pyridoxal phosphate binding"/>
    <property type="evidence" value="ECO:0007669"/>
    <property type="project" value="UniProtKB-UniRule"/>
</dbReference>